<dbReference type="PANTHER" id="PTHR43721:SF9">
    <property type="entry name" value="GTP-BINDING PROTEIN 1"/>
    <property type="match status" value="1"/>
</dbReference>
<dbReference type="AlphaFoldDB" id="A0A6C0EAC7"/>
<proteinExistence type="predicted"/>
<dbReference type="InterPro" id="IPR009000">
    <property type="entry name" value="Transl_B-barrel_sf"/>
</dbReference>
<dbReference type="Gene3D" id="2.40.30.10">
    <property type="entry name" value="Translation factors"/>
    <property type="match status" value="1"/>
</dbReference>
<dbReference type="GO" id="GO:0005525">
    <property type="term" value="F:GTP binding"/>
    <property type="evidence" value="ECO:0007669"/>
    <property type="project" value="InterPro"/>
</dbReference>
<reference evidence="2" key="1">
    <citation type="journal article" date="2020" name="Nature">
        <title>Giant virus diversity and host interactions through global metagenomics.</title>
        <authorList>
            <person name="Schulz F."/>
            <person name="Roux S."/>
            <person name="Paez-Espino D."/>
            <person name="Jungbluth S."/>
            <person name="Walsh D.A."/>
            <person name="Denef V.J."/>
            <person name="McMahon K.D."/>
            <person name="Konstantinidis K.T."/>
            <person name="Eloe-Fadrosh E.A."/>
            <person name="Kyrpides N.C."/>
            <person name="Woyke T."/>
        </authorList>
    </citation>
    <scope>NUCLEOTIDE SEQUENCE</scope>
    <source>
        <strain evidence="2">GVMAG-M-3300023179-27</strain>
    </source>
</reference>
<dbReference type="InterPro" id="IPR050055">
    <property type="entry name" value="EF-Tu_GTPase"/>
</dbReference>
<accession>A0A6C0EAC7</accession>
<evidence type="ECO:0000313" key="2">
    <source>
        <dbReference type="EMBL" id="QHT26066.1"/>
    </source>
</evidence>
<sequence length="505" mass="57729">MMLSKLFESDNKLKPEDDDGNIEYKLRLDSKDGTGHKKLVSQMKWRLNQGKEYTDKYEAHYVLGVFDDGTMGCLTEADLKETKLVFDKIVESAGCIIFNERYHTYDTSNIYYAHVKKKPIDKKMKEIYVLFLGQWSSGKTTLISNLSYSTTDNGEGRARNLIFRHEHEKISGHTSYLKKEIIGINDGHVVNYGQGMGMNWEDVAKTSDVIINIFDTPGNIKYIKTTLYGLSATNPDHIFVVIDASYIGKDYELTKFYITYAKILNIPYTVLLSKKDTIEDELIEEIINEVKKIYEITQVVVFSNITDEGIDDIFELLKNVKKRELESKPYNMFTILETFDITDTGVVVTGIMNSGTLEMNDHMRLIGNSKSKDVIVKSIHKKEISSEKIYAGESGALHLSSMTSNNKIPINKNCIIVSEECKIIPCQKFKIIVNELYFPKVSLSHKKYYIFSKNNTFNALIKEIDIDTKTIIIITQKNISIEDNSTCILRNDYNELYLGIISSLV</sequence>
<dbReference type="InterPro" id="IPR027417">
    <property type="entry name" value="P-loop_NTPase"/>
</dbReference>
<name>A0A6C0EAC7_9ZZZZ</name>
<dbReference type="GO" id="GO:0003746">
    <property type="term" value="F:translation elongation factor activity"/>
    <property type="evidence" value="ECO:0007669"/>
    <property type="project" value="TreeGrafter"/>
</dbReference>
<dbReference type="GO" id="GO:0003924">
    <property type="term" value="F:GTPase activity"/>
    <property type="evidence" value="ECO:0007669"/>
    <property type="project" value="InterPro"/>
</dbReference>
<evidence type="ECO:0000259" key="1">
    <source>
        <dbReference type="Pfam" id="PF00009"/>
    </source>
</evidence>
<feature type="domain" description="Tr-type G" evidence="1">
    <location>
        <begin position="128"/>
        <end position="319"/>
    </location>
</feature>
<dbReference type="Gene3D" id="3.40.50.300">
    <property type="entry name" value="P-loop containing nucleotide triphosphate hydrolases"/>
    <property type="match status" value="1"/>
</dbReference>
<dbReference type="EMBL" id="MN739778">
    <property type="protein sequence ID" value="QHT26066.1"/>
    <property type="molecule type" value="Genomic_DNA"/>
</dbReference>
<protein>
    <recommendedName>
        <fullName evidence="1">Tr-type G domain-containing protein</fullName>
    </recommendedName>
</protein>
<dbReference type="SUPFAM" id="SSF52540">
    <property type="entry name" value="P-loop containing nucleoside triphosphate hydrolases"/>
    <property type="match status" value="1"/>
</dbReference>
<dbReference type="SUPFAM" id="SSF50447">
    <property type="entry name" value="Translation proteins"/>
    <property type="match status" value="1"/>
</dbReference>
<organism evidence="2">
    <name type="scientific">viral metagenome</name>
    <dbReference type="NCBI Taxonomy" id="1070528"/>
    <lineage>
        <taxon>unclassified sequences</taxon>
        <taxon>metagenomes</taxon>
        <taxon>organismal metagenomes</taxon>
    </lineage>
</organism>
<dbReference type="InterPro" id="IPR000795">
    <property type="entry name" value="T_Tr_GTP-bd_dom"/>
</dbReference>
<dbReference type="Pfam" id="PF00009">
    <property type="entry name" value="GTP_EFTU"/>
    <property type="match status" value="1"/>
</dbReference>
<dbReference type="PANTHER" id="PTHR43721">
    <property type="entry name" value="ELONGATION FACTOR TU-RELATED"/>
    <property type="match status" value="1"/>
</dbReference>